<feature type="active site" description="Charge relay system" evidence="6">
    <location>
        <position position="17"/>
    </location>
</feature>
<gene>
    <name evidence="10" type="ORF">FA14DRAFT_161417</name>
</gene>
<proteinExistence type="inferred from homology"/>
<feature type="binding site" evidence="7">
    <location>
        <position position="300"/>
    </location>
    <ligand>
        <name>O2</name>
        <dbReference type="ChEBI" id="CHEBI:15379"/>
    </ligand>
</feature>
<dbReference type="PROSITE" id="PS00366">
    <property type="entry name" value="URICASE"/>
    <property type="match status" value="1"/>
</dbReference>
<evidence type="ECO:0000256" key="4">
    <source>
        <dbReference type="ARBA" id="ARBA00023002"/>
    </source>
</evidence>
<feature type="binding site" evidence="7">
    <location>
        <position position="271"/>
    </location>
    <ligand>
        <name>5-hydroxyisourate</name>
        <dbReference type="ChEBI" id="CHEBI:18072"/>
    </ligand>
</feature>
<dbReference type="GO" id="GO:0019628">
    <property type="term" value="P:urate catabolic process"/>
    <property type="evidence" value="ECO:0007669"/>
    <property type="project" value="UniProtKB-UniPathway"/>
</dbReference>
<accession>A0A316VDZ9</accession>
<feature type="region of interest" description="Disordered" evidence="9">
    <location>
        <begin position="129"/>
        <end position="153"/>
    </location>
</feature>
<dbReference type="FunCoup" id="A0A316VDZ9">
    <property type="interactions" value="42"/>
</dbReference>
<dbReference type="STRING" id="1280837.A0A316VDZ9"/>
<feature type="binding site" evidence="7">
    <location>
        <position position="213"/>
    </location>
    <ligand>
        <name>5-hydroxyisourate</name>
        <dbReference type="ChEBI" id="CHEBI:18072"/>
    </ligand>
</feature>
<dbReference type="PANTHER" id="PTHR42874:SF1">
    <property type="entry name" value="URICASE"/>
    <property type="match status" value="1"/>
</dbReference>
<evidence type="ECO:0000256" key="6">
    <source>
        <dbReference type="PIRSR" id="PIRSR000241-1"/>
    </source>
</evidence>
<dbReference type="PRINTS" id="PR00093">
    <property type="entry name" value="URICASE"/>
</dbReference>
<keyword evidence="4 5" id="KW-0560">Oxidoreductase</keyword>
<feature type="binding site" evidence="7">
    <location>
        <position position="300"/>
    </location>
    <ligand>
        <name>5-hydroxyisourate</name>
        <dbReference type="ChEBI" id="CHEBI:18072"/>
    </ligand>
</feature>
<feature type="binding site" evidence="7">
    <location>
        <position position="272"/>
    </location>
    <ligand>
        <name>urate</name>
        <dbReference type="ChEBI" id="CHEBI:17775"/>
    </ligand>
</feature>
<dbReference type="SUPFAM" id="SSF55620">
    <property type="entry name" value="Tetrahydrobiopterin biosynthesis enzymes-like"/>
    <property type="match status" value="2"/>
</dbReference>
<feature type="binding site" evidence="7">
    <location>
        <position position="300"/>
    </location>
    <ligand>
        <name>urate</name>
        <dbReference type="ChEBI" id="CHEBI:17775"/>
    </ligand>
</feature>
<feature type="binding site" evidence="7">
    <location>
        <position position="196"/>
    </location>
    <ligand>
        <name>urate</name>
        <dbReference type="ChEBI" id="CHEBI:17775"/>
    </ligand>
</feature>
<feature type="binding site" evidence="7">
    <location>
        <position position="66"/>
    </location>
    <ligand>
        <name>O2</name>
        <dbReference type="ChEBI" id="CHEBI:15379"/>
    </ligand>
</feature>
<feature type="binding site" evidence="7">
    <location>
        <position position="66"/>
    </location>
    <ligand>
        <name>5-hydroxyisourate</name>
        <dbReference type="ChEBI" id="CHEBI:18072"/>
    </ligand>
</feature>
<dbReference type="PIRSF" id="PIRSF000241">
    <property type="entry name" value="Urate_oxidase"/>
    <property type="match status" value="1"/>
</dbReference>
<comment type="pathway">
    <text evidence="1 5">Purine metabolism; urate degradation; (S)-allantoin from urate: step 1/3.</text>
</comment>
<comment type="catalytic activity">
    <reaction evidence="5 8">
        <text>urate + O2 + H2O = 5-hydroxyisourate + H2O2</text>
        <dbReference type="Rhea" id="RHEA:21368"/>
        <dbReference type="ChEBI" id="CHEBI:15377"/>
        <dbReference type="ChEBI" id="CHEBI:15379"/>
        <dbReference type="ChEBI" id="CHEBI:16240"/>
        <dbReference type="ChEBI" id="CHEBI:17775"/>
        <dbReference type="ChEBI" id="CHEBI:18072"/>
        <dbReference type="EC" id="1.7.3.3"/>
    </reaction>
</comment>
<dbReference type="GO" id="GO:0006145">
    <property type="term" value="P:purine nucleobase catabolic process"/>
    <property type="evidence" value="ECO:0007669"/>
    <property type="project" value="TreeGrafter"/>
</dbReference>
<comment type="function">
    <text evidence="5 8">Catalyzes the oxidation of uric acid to 5-hydroxyisourate, which is further processed to form (S)-allantoin.</text>
</comment>
<keyword evidence="3 5" id="KW-0659">Purine metabolism</keyword>
<evidence type="ECO:0000313" key="10">
    <source>
        <dbReference type="EMBL" id="PWN33685.1"/>
    </source>
</evidence>
<feature type="binding site" evidence="7">
    <location>
        <position position="213"/>
    </location>
    <ligand>
        <name>urate</name>
        <dbReference type="ChEBI" id="CHEBI:17775"/>
    </ligand>
</feature>
<keyword evidence="5" id="KW-0576">Peroxisome</keyword>
<keyword evidence="11" id="KW-1185">Reference proteome</keyword>
<feature type="binding site" evidence="7">
    <location>
        <position position="66"/>
    </location>
    <ligand>
        <name>urate</name>
        <dbReference type="ChEBI" id="CHEBI:17775"/>
    </ligand>
</feature>
<dbReference type="InParanoid" id="A0A316VDZ9"/>
<dbReference type="AlphaFoldDB" id="A0A316VDZ9"/>
<dbReference type="GeneID" id="37020892"/>
<evidence type="ECO:0000256" key="9">
    <source>
        <dbReference type="SAM" id="MobiDB-lite"/>
    </source>
</evidence>
<feature type="binding site" evidence="7">
    <location>
        <position position="271"/>
    </location>
    <ligand>
        <name>urate</name>
        <dbReference type="ChEBI" id="CHEBI:17775"/>
    </ligand>
</feature>
<reference evidence="10 11" key="1">
    <citation type="journal article" date="2018" name="Mol. Biol. Evol.">
        <title>Broad Genomic Sampling Reveals a Smut Pathogenic Ancestry of the Fungal Clade Ustilaginomycotina.</title>
        <authorList>
            <person name="Kijpornyongpan T."/>
            <person name="Mondo S.J."/>
            <person name="Barry K."/>
            <person name="Sandor L."/>
            <person name="Lee J."/>
            <person name="Lipzen A."/>
            <person name="Pangilinan J."/>
            <person name="LaButti K."/>
            <person name="Hainaut M."/>
            <person name="Henrissat B."/>
            <person name="Grigoriev I.V."/>
            <person name="Spatafora J.W."/>
            <person name="Aime M.C."/>
        </authorList>
    </citation>
    <scope>NUCLEOTIDE SEQUENCE [LARGE SCALE GENOMIC DNA]</scope>
    <source>
        <strain evidence="10 11">MCA 3882</strain>
    </source>
</reference>
<evidence type="ECO:0000256" key="3">
    <source>
        <dbReference type="ARBA" id="ARBA00022631"/>
    </source>
</evidence>
<feature type="active site" description="Charge relay system" evidence="6">
    <location>
        <position position="302"/>
    </location>
</feature>
<dbReference type="UniPathway" id="UPA00394">
    <property type="reaction ID" value="UER00650"/>
</dbReference>
<feature type="binding site" evidence="7">
    <location>
        <position position="67"/>
    </location>
    <ligand>
        <name>urate</name>
        <dbReference type="ChEBI" id="CHEBI:17775"/>
    </ligand>
</feature>
<comment type="similarity">
    <text evidence="2 5 8">Belongs to the uricase family.</text>
</comment>
<evidence type="ECO:0000256" key="1">
    <source>
        <dbReference type="ARBA" id="ARBA00004831"/>
    </source>
</evidence>
<dbReference type="NCBIfam" id="TIGR03383">
    <property type="entry name" value="urate_oxi"/>
    <property type="match status" value="1"/>
</dbReference>
<dbReference type="Pfam" id="PF01014">
    <property type="entry name" value="Uricase"/>
    <property type="match status" value="2"/>
</dbReference>
<protein>
    <recommendedName>
        <fullName evidence="5 8">Uricase</fullName>
        <ecNumber evidence="5 8">1.7.3.3</ecNumber>
    </recommendedName>
    <alternativeName>
        <fullName evidence="5">Urate oxidase</fullName>
    </alternativeName>
</protein>
<evidence type="ECO:0000313" key="11">
    <source>
        <dbReference type="Proteomes" id="UP000245771"/>
    </source>
</evidence>
<dbReference type="Gene3D" id="3.10.270.10">
    <property type="entry name" value="Urate Oxidase"/>
    <property type="match status" value="1"/>
</dbReference>
<dbReference type="EC" id="1.7.3.3" evidence="5 8"/>
<organism evidence="10 11">
    <name type="scientific">Meira miltonrushii</name>
    <dbReference type="NCBI Taxonomy" id="1280837"/>
    <lineage>
        <taxon>Eukaryota</taxon>
        <taxon>Fungi</taxon>
        <taxon>Dikarya</taxon>
        <taxon>Basidiomycota</taxon>
        <taxon>Ustilaginomycotina</taxon>
        <taxon>Exobasidiomycetes</taxon>
        <taxon>Exobasidiales</taxon>
        <taxon>Brachybasidiaceae</taxon>
        <taxon>Meira</taxon>
    </lineage>
</organism>
<dbReference type="PANTHER" id="PTHR42874">
    <property type="entry name" value="URICASE"/>
    <property type="match status" value="1"/>
</dbReference>
<dbReference type="OrthoDB" id="9992118at2759"/>
<dbReference type="InterPro" id="IPR019842">
    <property type="entry name" value="Uricase_CS"/>
</dbReference>
<dbReference type="EMBL" id="KZ819604">
    <property type="protein sequence ID" value="PWN33685.1"/>
    <property type="molecule type" value="Genomic_DNA"/>
</dbReference>
<evidence type="ECO:0000256" key="8">
    <source>
        <dbReference type="RuleBase" id="RU004455"/>
    </source>
</evidence>
<feature type="binding site" evidence="7">
    <location>
        <position position="272"/>
    </location>
    <ligand>
        <name>5-hydroxyisourate</name>
        <dbReference type="ChEBI" id="CHEBI:18072"/>
    </ligand>
</feature>
<sequence>MSTSQQQHTLSAYSYGKDDVRILRIVRDSNDPASHHVVEYKIQCLLSGSSLAPSYTHADNSSVVATDSIKNTLNLLAKRTPGVQILVPETFALVIAEHFLRTYKHIENVHIDIDLLKWSRITLNNGPNGNASSSGLTSTSPFDKSKQHPHSFVRDGNEKRYVRAIGKRDASGQPSIDVLQSGLRDLVVLKSSGSAFYGFWRDEYTTLPEVHDRIFSTSVECQYDIKLPAKPLQDLLNPSTSGKDLPPFDAIAQNAISHILTTFATHSSPSVQATMYQTGQAILNDKDSSSVVQVNLEMPNRHYIPIDLSWAKEENIKEDQAEVFLPSQHPSGLIKATVTRSN</sequence>
<feature type="binding site" evidence="7">
    <location>
        <position position="196"/>
    </location>
    <ligand>
        <name>5-hydroxyisourate</name>
        <dbReference type="ChEBI" id="CHEBI:18072"/>
    </ligand>
</feature>
<comment type="subcellular location">
    <subcellularLocation>
        <location evidence="5">Peroxisome</location>
    </subcellularLocation>
</comment>
<dbReference type="GO" id="GO:0005777">
    <property type="term" value="C:peroxisome"/>
    <property type="evidence" value="ECO:0007669"/>
    <property type="project" value="UniProtKB-SubCell"/>
</dbReference>
<dbReference type="Proteomes" id="UP000245771">
    <property type="component" value="Unassembled WGS sequence"/>
</dbReference>
<evidence type="ECO:0000256" key="5">
    <source>
        <dbReference type="PIRNR" id="PIRNR000241"/>
    </source>
</evidence>
<evidence type="ECO:0000256" key="2">
    <source>
        <dbReference type="ARBA" id="ARBA00009760"/>
    </source>
</evidence>
<dbReference type="GO" id="GO:0004846">
    <property type="term" value="F:urate oxidase activity"/>
    <property type="evidence" value="ECO:0007669"/>
    <property type="project" value="UniProtKB-EC"/>
</dbReference>
<name>A0A316VDZ9_9BASI</name>
<evidence type="ECO:0000256" key="7">
    <source>
        <dbReference type="PIRSR" id="PIRSR000241-2"/>
    </source>
</evidence>
<dbReference type="RefSeq" id="XP_025353987.1">
    <property type="nucleotide sequence ID" value="XM_025499111.1"/>
</dbReference>
<feature type="binding site" evidence="7">
    <location>
        <position position="67"/>
    </location>
    <ligand>
        <name>5-hydroxyisourate</name>
        <dbReference type="ChEBI" id="CHEBI:18072"/>
    </ligand>
</feature>
<feature type="active site" description="Charge relay system" evidence="6">
    <location>
        <position position="66"/>
    </location>
</feature>
<dbReference type="InterPro" id="IPR002042">
    <property type="entry name" value="Uricase"/>
</dbReference>